<evidence type="ECO:0000256" key="1">
    <source>
        <dbReference type="SAM" id="MobiDB-lite"/>
    </source>
</evidence>
<sequence length="100" mass="11226">MLGERYRPYNTSSVPSNGFSWLGSLGVRRGPQRTDSTIQSAPSSLSGKQTRRSKGCVLCFNVCCRSRRDPWKGGVRHFLQGTGKLVARRSPSNRRGLLWR</sequence>
<feature type="region of interest" description="Disordered" evidence="1">
    <location>
        <begin position="29"/>
        <end position="52"/>
    </location>
</feature>
<reference evidence="2 5" key="1">
    <citation type="journal article" date="2008" name="Science">
        <title>The Physcomitrella genome reveals evolutionary insights into the conquest of land by plants.</title>
        <authorList>
            <person name="Rensing S."/>
            <person name="Lang D."/>
            <person name="Zimmer A."/>
            <person name="Terry A."/>
            <person name="Salamov A."/>
            <person name="Shapiro H."/>
            <person name="Nishiyama T."/>
            <person name="Perroud P.-F."/>
            <person name="Lindquist E."/>
            <person name="Kamisugi Y."/>
            <person name="Tanahashi T."/>
            <person name="Sakakibara K."/>
            <person name="Fujita T."/>
            <person name="Oishi K."/>
            <person name="Shin-I T."/>
            <person name="Kuroki Y."/>
            <person name="Toyoda A."/>
            <person name="Suzuki Y."/>
            <person name="Hashimoto A."/>
            <person name="Yamaguchi K."/>
            <person name="Sugano A."/>
            <person name="Kohara Y."/>
            <person name="Fujiyama A."/>
            <person name="Anterola A."/>
            <person name="Aoki S."/>
            <person name="Ashton N."/>
            <person name="Barbazuk W.B."/>
            <person name="Barker E."/>
            <person name="Bennetzen J."/>
            <person name="Bezanilla M."/>
            <person name="Blankenship R."/>
            <person name="Cho S.H."/>
            <person name="Dutcher S."/>
            <person name="Estelle M."/>
            <person name="Fawcett J.A."/>
            <person name="Gundlach H."/>
            <person name="Hanada K."/>
            <person name="Heyl A."/>
            <person name="Hicks K.A."/>
            <person name="Hugh J."/>
            <person name="Lohr M."/>
            <person name="Mayer K."/>
            <person name="Melkozernov A."/>
            <person name="Murata T."/>
            <person name="Nelson D."/>
            <person name="Pils B."/>
            <person name="Prigge M."/>
            <person name="Reiss B."/>
            <person name="Renner T."/>
            <person name="Rombauts S."/>
            <person name="Rushton P."/>
            <person name="Sanderfoot A."/>
            <person name="Schween G."/>
            <person name="Shiu S.-H."/>
            <person name="Stueber K."/>
            <person name="Theodoulou F.L."/>
            <person name="Tu H."/>
            <person name="Van de Peer Y."/>
            <person name="Verrier P.J."/>
            <person name="Waters E."/>
            <person name="Wood A."/>
            <person name="Yang L."/>
            <person name="Cove D."/>
            <person name="Cuming A."/>
            <person name="Hasebe M."/>
            <person name="Lucas S."/>
            <person name="Mishler D.B."/>
            <person name="Reski R."/>
            <person name="Grigoriev I."/>
            <person name="Quatrano R.S."/>
            <person name="Boore J.L."/>
        </authorList>
    </citation>
    <scope>NUCLEOTIDE SEQUENCE [LARGE SCALE GENOMIC DNA]</scope>
    <source>
        <strain evidence="4 5">cv. Gransden 2004</strain>
    </source>
</reference>
<dbReference type="Gramene" id="Pp3c20_481V3.1">
    <property type="protein sequence ID" value="PAC:32947038.CDS.1"/>
    <property type="gene ID" value="Pp3c20_481"/>
</dbReference>
<dbReference type="Gramene" id="Pp3c20_449V3.1">
    <property type="protein sequence ID" value="PAC:32947257.CDS.1"/>
    <property type="gene ID" value="Pp3c20_449"/>
</dbReference>
<reference evidence="4" key="3">
    <citation type="submission" date="2020-12" db="UniProtKB">
        <authorList>
            <consortium name="EnsemblPlants"/>
        </authorList>
    </citation>
    <scope>IDENTIFICATION</scope>
</reference>
<evidence type="ECO:0000313" key="4">
    <source>
        <dbReference type="EnsemblPlants" id="PAC:32947038.CDS.1"/>
    </source>
</evidence>
<feature type="compositionally biased region" description="Polar residues" evidence="1">
    <location>
        <begin position="33"/>
        <end position="48"/>
    </location>
</feature>
<evidence type="ECO:0000313" key="5">
    <source>
        <dbReference type="Proteomes" id="UP000006727"/>
    </source>
</evidence>
<proteinExistence type="predicted"/>
<gene>
    <name evidence="2" type="ORF">PHYPA_024492</name>
    <name evidence="3" type="ORF">PHYPA_024495</name>
</gene>
<dbReference type="EnsemblPlants" id="Pp3c20_481V3.1">
    <property type="protein sequence ID" value="PAC:32947038.CDS.1"/>
    <property type="gene ID" value="Pp3c20_481"/>
</dbReference>
<accession>A0A2K1ITF0</accession>
<dbReference type="AlphaFoldDB" id="A0A2K1ITF0"/>
<dbReference type="EMBL" id="ABEU02000020">
    <property type="protein sequence ID" value="PNR32550.1"/>
    <property type="molecule type" value="Genomic_DNA"/>
</dbReference>
<organism evidence="2">
    <name type="scientific">Physcomitrium patens</name>
    <name type="common">Spreading-leaved earth moss</name>
    <name type="synonym">Physcomitrella patens</name>
    <dbReference type="NCBI Taxonomy" id="3218"/>
    <lineage>
        <taxon>Eukaryota</taxon>
        <taxon>Viridiplantae</taxon>
        <taxon>Streptophyta</taxon>
        <taxon>Embryophyta</taxon>
        <taxon>Bryophyta</taxon>
        <taxon>Bryophytina</taxon>
        <taxon>Bryopsida</taxon>
        <taxon>Funariidae</taxon>
        <taxon>Funariales</taxon>
        <taxon>Funariaceae</taxon>
        <taxon>Physcomitrium</taxon>
    </lineage>
</organism>
<protein>
    <submittedName>
        <fullName evidence="2 4">Uncharacterized protein</fullName>
    </submittedName>
</protein>
<keyword evidence="5" id="KW-1185">Reference proteome</keyword>
<name>A0A2K1ITF0_PHYPA</name>
<evidence type="ECO:0000313" key="2">
    <source>
        <dbReference type="EMBL" id="PNR32550.1"/>
    </source>
</evidence>
<dbReference type="InParanoid" id="A0A2K1ITF0"/>
<dbReference type="EnsemblPlants" id="Pp3c20_449V3.1">
    <property type="protein sequence ID" value="PAC:32947257.CDS.1"/>
    <property type="gene ID" value="Pp3c20_449"/>
</dbReference>
<dbReference type="EMBL" id="ABEU02000020">
    <property type="protein sequence ID" value="PNR32553.1"/>
    <property type="molecule type" value="Genomic_DNA"/>
</dbReference>
<reference evidence="2 5" key="2">
    <citation type="journal article" date="2018" name="Plant J.">
        <title>The Physcomitrella patens chromosome-scale assembly reveals moss genome structure and evolution.</title>
        <authorList>
            <person name="Lang D."/>
            <person name="Ullrich K.K."/>
            <person name="Murat F."/>
            <person name="Fuchs J."/>
            <person name="Jenkins J."/>
            <person name="Haas F.B."/>
            <person name="Piednoel M."/>
            <person name="Gundlach H."/>
            <person name="Van Bel M."/>
            <person name="Meyberg R."/>
            <person name="Vives C."/>
            <person name="Morata J."/>
            <person name="Symeonidi A."/>
            <person name="Hiss M."/>
            <person name="Muchero W."/>
            <person name="Kamisugi Y."/>
            <person name="Saleh O."/>
            <person name="Blanc G."/>
            <person name="Decker E.L."/>
            <person name="van Gessel N."/>
            <person name="Grimwood J."/>
            <person name="Hayes R.D."/>
            <person name="Graham S.W."/>
            <person name="Gunter L.E."/>
            <person name="McDaniel S.F."/>
            <person name="Hoernstein S.N.W."/>
            <person name="Larsson A."/>
            <person name="Li F.W."/>
            <person name="Perroud P.F."/>
            <person name="Phillips J."/>
            <person name="Ranjan P."/>
            <person name="Rokshar D.S."/>
            <person name="Rothfels C.J."/>
            <person name="Schneider L."/>
            <person name="Shu S."/>
            <person name="Stevenson D.W."/>
            <person name="Thummler F."/>
            <person name="Tillich M."/>
            <person name="Villarreal Aguilar J.C."/>
            <person name="Widiez T."/>
            <person name="Wong G.K."/>
            <person name="Wymore A."/>
            <person name="Zhang Y."/>
            <person name="Zimmer A.D."/>
            <person name="Quatrano R.S."/>
            <person name="Mayer K.F.X."/>
            <person name="Goodstein D."/>
            <person name="Casacuberta J.M."/>
            <person name="Vandepoele K."/>
            <person name="Reski R."/>
            <person name="Cuming A.C."/>
            <person name="Tuskan G.A."/>
            <person name="Maumus F."/>
            <person name="Salse J."/>
            <person name="Schmutz J."/>
            <person name="Rensing S.A."/>
        </authorList>
    </citation>
    <scope>NUCLEOTIDE SEQUENCE [LARGE SCALE GENOMIC DNA]</scope>
    <source>
        <strain evidence="4 5">cv. Gransden 2004</strain>
    </source>
</reference>
<dbReference type="Proteomes" id="UP000006727">
    <property type="component" value="Chromosome 20"/>
</dbReference>
<evidence type="ECO:0000313" key="3">
    <source>
        <dbReference type="EMBL" id="PNR32553.1"/>
    </source>
</evidence>